<dbReference type="EMBL" id="JBHLZP010000867">
    <property type="protein sequence ID" value="MFB9839957.1"/>
    <property type="molecule type" value="Genomic_DNA"/>
</dbReference>
<name>A0ABV5Z172_9ACTN</name>
<feature type="non-terminal residue" evidence="1">
    <location>
        <position position="1"/>
    </location>
</feature>
<keyword evidence="2" id="KW-1185">Reference proteome</keyword>
<gene>
    <name evidence="1" type="ORF">ACFFNX_48200</name>
</gene>
<protein>
    <submittedName>
        <fullName evidence="1">Uncharacterized protein</fullName>
    </submittedName>
</protein>
<comment type="caution">
    <text evidence="1">The sequence shown here is derived from an EMBL/GenBank/DDBJ whole genome shotgun (WGS) entry which is preliminary data.</text>
</comment>
<evidence type="ECO:0000313" key="2">
    <source>
        <dbReference type="Proteomes" id="UP001589627"/>
    </source>
</evidence>
<sequence length="125" mass="13846">TIEVAAAATAYGRRVTGAPVRTVVPGRTIVEYGLRRSHLRGPLVVTLTATAPARLRRLVLVARSGPMPQRPADGETVMSWDDVEVPARLSVGLPRLRRPYYWLRCFTEDPAVELRDPPVRHLKVG</sequence>
<accession>A0ABV5Z172</accession>
<dbReference type="Proteomes" id="UP001589627">
    <property type="component" value="Unassembled WGS sequence"/>
</dbReference>
<proteinExistence type="predicted"/>
<evidence type="ECO:0000313" key="1">
    <source>
        <dbReference type="EMBL" id="MFB9839957.1"/>
    </source>
</evidence>
<organism evidence="1 2">
    <name type="scientific">Actinoallomurus acaciae</name>
    <dbReference type="NCBI Taxonomy" id="502577"/>
    <lineage>
        <taxon>Bacteria</taxon>
        <taxon>Bacillati</taxon>
        <taxon>Actinomycetota</taxon>
        <taxon>Actinomycetes</taxon>
        <taxon>Streptosporangiales</taxon>
        <taxon>Thermomonosporaceae</taxon>
        <taxon>Actinoallomurus</taxon>
    </lineage>
</organism>
<reference evidence="1 2" key="1">
    <citation type="submission" date="2024-09" db="EMBL/GenBank/DDBJ databases">
        <authorList>
            <person name="Sun Q."/>
            <person name="Mori K."/>
        </authorList>
    </citation>
    <scope>NUCLEOTIDE SEQUENCE [LARGE SCALE GENOMIC DNA]</scope>
    <source>
        <strain evidence="1 2">TBRC 0563</strain>
    </source>
</reference>